<feature type="transmembrane region" description="Helical" evidence="3">
    <location>
        <begin position="6"/>
        <end position="27"/>
    </location>
</feature>
<comment type="caution">
    <text evidence="4">The sequence shown here is derived from an EMBL/GenBank/DDBJ whole genome shotgun (WGS) entry which is preliminary data.</text>
</comment>
<feature type="transmembrane region" description="Helical" evidence="3">
    <location>
        <begin position="115"/>
        <end position="137"/>
    </location>
</feature>
<evidence type="ECO:0000313" key="5">
    <source>
        <dbReference type="Proteomes" id="UP000643810"/>
    </source>
</evidence>
<dbReference type="EMBL" id="JACOPG010000001">
    <property type="protein sequence ID" value="MBC5685687.1"/>
    <property type="molecule type" value="Genomic_DNA"/>
</dbReference>
<dbReference type="PANTHER" id="PTHR37815">
    <property type="entry name" value="UPF0397 PROTEIN BC_2624-RELATED"/>
    <property type="match status" value="1"/>
</dbReference>
<keyword evidence="5" id="KW-1185">Reference proteome</keyword>
<dbReference type="Pfam" id="PF07155">
    <property type="entry name" value="ECF-ribofla_trS"/>
    <property type="match status" value="1"/>
</dbReference>
<organism evidence="4 5">
    <name type="scientific">Roseburia lenta</name>
    <dbReference type="NCBI Taxonomy" id="2763061"/>
    <lineage>
        <taxon>Bacteria</taxon>
        <taxon>Bacillati</taxon>
        <taxon>Bacillota</taxon>
        <taxon>Clostridia</taxon>
        <taxon>Lachnospirales</taxon>
        <taxon>Lachnospiraceae</taxon>
        <taxon>Roseburia</taxon>
    </lineage>
</organism>
<reference evidence="4 5" key="1">
    <citation type="submission" date="2020-08" db="EMBL/GenBank/DDBJ databases">
        <title>Genome public.</title>
        <authorList>
            <person name="Liu C."/>
            <person name="Sun Q."/>
        </authorList>
    </citation>
    <scope>NUCLEOTIDE SEQUENCE [LARGE SCALE GENOMIC DNA]</scope>
    <source>
        <strain evidence="4 5">NSJ-9</strain>
    </source>
</reference>
<sequence length="187" mass="19550">MKTKKLIFAALFAALTCVATMIIKVPTPTMGYIHPGDSIVLLSGFLLGPLYGGLAAGIGSMFSDLFGGYFSYAPATFVIKMLTAVFASLVYRAFTKKLSEVSGGKQAAFTAISGVVGEAFMVFGYFVFEIFLMALAAGDGFSSTSLAAGLASSASGVPFNIVQGLFGVILSTILYPLLKKPLAQYSK</sequence>
<evidence type="ECO:0000313" key="4">
    <source>
        <dbReference type="EMBL" id="MBC5685687.1"/>
    </source>
</evidence>
<dbReference type="InterPro" id="IPR009825">
    <property type="entry name" value="ECF_substrate-spec-like"/>
</dbReference>
<name>A0ABR7GE16_9FIRM</name>
<keyword evidence="3" id="KW-0472">Membrane</keyword>
<dbReference type="Proteomes" id="UP000643810">
    <property type="component" value="Unassembled WGS sequence"/>
</dbReference>
<dbReference type="Gene3D" id="1.10.1760.20">
    <property type="match status" value="1"/>
</dbReference>
<keyword evidence="1 3" id="KW-0812">Transmembrane</keyword>
<feature type="transmembrane region" description="Helical" evidence="3">
    <location>
        <begin position="157"/>
        <end position="178"/>
    </location>
</feature>
<evidence type="ECO:0000256" key="2">
    <source>
        <dbReference type="ARBA" id="ARBA00022989"/>
    </source>
</evidence>
<gene>
    <name evidence="4" type="ORF">H8R94_03490</name>
</gene>
<accession>A0ABR7GE16</accession>
<dbReference type="RefSeq" id="WP_118280778.1">
    <property type="nucleotide sequence ID" value="NZ_JACOPG010000001.1"/>
</dbReference>
<keyword evidence="2 3" id="KW-1133">Transmembrane helix</keyword>
<feature type="transmembrane region" description="Helical" evidence="3">
    <location>
        <begin position="69"/>
        <end position="94"/>
    </location>
</feature>
<evidence type="ECO:0000256" key="3">
    <source>
        <dbReference type="SAM" id="Phobius"/>
    </source>
</evidence>
<protein>
    <submittedName>
        <fullName evidence="4">ECF transporter S component</fullName>
    </submittedName>
</protein>
<evidence type="ECO:0000256" key="1">
    <source>
        <dbReference type="ARBA" id="ARBA00022692"/>
    </source>
</evidence>
<proteinExistence type="predicted"/>
<feature type="transmembrane region" description="Helical" evidence="3">
    <location>
        <begin position="39"/>
        <end position="63"/>
    </location>
</feature>
<dbReference type="PANTHER" id="PTHR37815:SF3">
    <property type="entry name" value="UPF0397 PROTEIN SPR0429"/>
    <property type="match status" value="1"/>
</dbReference>